<protein>
    <submittedName>
        <fullName evidence="1">Uncharacterized protein</fullName>
    </submittedName>
</protein>
<accession>A0ABN6ZUR3</accession>
<keyword evidence="2" id="KW-1185">Reference proteome</keyword>
<sequence>MGLYITVMFGGISEDRKKEVTRELSKLLGLEVVGARVGDNGFDLIFDDGTELEVYCFPKPRSSGPTRGDEGVKPDCCWGIVVAKYRRYKVESLEEAERIVEELTRNQIDATIVGPLLDGTIYFGIREDLIEETKKLCSKLSSLTRKYIC</sequence>
<evidence type="ECO:0000313" key="1">
    <source>
        <dbReference type="EMBL" id="BES82685.1"/>
    </source>
</evidence>
<dbReference type="Proteomes" id="UP001341135">
    <property type="component" value="Chromosome"/>
</dbReference>
<reference evidence="1 2" key="1">
    <citation type="submission" date="2023-09" db="EMBL/GenBank/DDBJ databases">
        <title>Pyrofollis japonicus gen. nov. sp. nov., a novel member of the family Pyrodictiaceae isolated from the Iheya North hydrothermal field.</title>
        <authorList>
            <person name="Miyazaki U."/>
            <person name="Sanari M."/>
            <person name="Tame A."/>
            <person name="Kitajima M."/>
            <person name="Okamoto A."/>
            <person name="Sawayama S."/>
            <person name="Miyazaki J."/>
            <person name="Takai K."/>
            <person name="Nakagawa S."/>
        </authorList>
    </citation>
    <scope>NUCLEOTIDE SEQUENCE [LARGE SCALE GENOMIC DNA]</scope>
    <source>
        <strain evidence="1 2">AV2</strain>
    </source>
</reference>
<proteinExistence type="predicted"/>
<name>A0ABN6ZUR3_9CREN</name>
<gene>
    <name evidence="1" type="ORF">PABY_22520</name>
</gene>
<evidence type="ECO:0000313" key="2">
    <source>
        <dbReference type="Proteomes" id="UP001341135"/>
    </source>
</evidence>
<dbReference type="EMBL" id="AP028907">
    <property type="protein sequence ID" value="BES82685.1"/>
    <property type="molecule type" value="Genomic_DNA"/>
</dbReference>
<organism evidence="1 2">
    <name type="scientific">Pyrodictium abyssi</name>
    <dbReference type="NCBI Taxonomy" id="54256"/>
    <lineage>
        <taxon>Archaea</taxon>
        <taxon>Thermoproteota</taxon>
        <taxon>Thermoprotei</taxon>
        <taxon>Desulfurococcales</taxon>
        <taxon>Pyrodictiaceae</taxon>
        <taxon>Pyrodictium</taxon>
    </lineage>
</organism>